<feature type="compositionally biased region" description="Basic residues" evidence="2">
    <location>
        <begin position="116"/>
        <end position="126"/>
    </location>
</feature>
<evidence type="ECO:0000313" key="4">
    <source>
        <dbReference type="EMBL" id="MWA07013.1"/>
    </source>
</evidence>
<dbReference type="EMBL" id="WBMS02000061">
    <property type="protein sequence ID" value="MWA07013.1"/>
    <property type="molecule type" value="Genomic_DNA"/>
</dbReference>
<gene>
    <name evidence="4" type="ORF">F8568_043080</name>
</gene>
<dbReference type="Proteomes" id="UP000462055">
    <property type="component" value="Unassembled WGS sequence"/>
</dbReference>
<keyword evidence="5" id="KW-1185">Reference proteome</keyword>
<dbReference type="PANTHER" id="PTHR11895">
    <property type="entry name" value="TRANSAMIDASE"/>
    <property type="match status" value="1"/>
</dbReference>
<evidence type="ECO:0000313" key="5">
    <source>
        <dbReference type="Proteomes" id="UP000462055"/>
    </source>
</evidence>
<feature type="region of interest" description="Disordered" evidence="2">
    <location>
        <begin position="78"/>
        <end position="126"/>
    </location>
</feature>
<reference evidence="4" key="1">
    <citation type="submission" date="2019-12" db="EMBL/GenBank/DDBJ databases">
        <title>Actinomadura physcomitrii sp. nov., a novel actinomycete isolated from moss [Physcomitrium sphaericum (Ludw) Fuernr].</title>
        <authorList>
            <person name="Zhuang X."/>
        </authorList>
    </citation>
    <scope>NUCLEOTIDE SEQUENCE [LARGE SCALE GENOMIC DNA]</scope>
    <source>
        <strain evidence="4">LD22</strain>
    </source>
</reference>
<protein>
    <recommendedName>
        <fullName evidence="3">Amidase domain-containing protein</fullName>
    </recommendedName>
</protein>
<name>A0A6I4MMW4_9ACTN</name>
<dbReference type="GO" id="GO:0003824">
    <property type="term" value="F:catalytic activity"/>
    <property type="evidence" value="ECO:0007669"/>
    <property type="project" value="InterPro"/>
</dbReference>
<dbReference type="InterPro" id="IPR000120">
    <property type="entry name" value="Amidase"/>
</dbReference>
<evidence type="ECO:0000256" key="2">
    <source>
        <dbReference type="SAM" id="MobiDB-lite"/>
    </source>
</evidence>
<dbReference type="PANTHER" id="PTHR11895:SF7">
    <property type="entry name" value="GLUTAMYL-TRNA(GLN) AMIDOTRANSFERASE SUBUNIT A, MITOCHONDRIAL"/>
    <property type="match status" value="1"/>
</dbReference>
<dbReference type="SUPFAM" id="SSF75304">
    <property type="entry name" value="Amidase signature (AS) enzymes"/>
    <property type="match status" value="1"/>
</dbReference>
<dbReference type="AlphaFoldDB" id="A0A6I4MMW4"/>
<proteinExistence type="inferred from homology"/>
<dbReference type="InterPro" id="IPR036928">
    <property type="entry name" value="AS_sf"/>
</dbReference>
<evidence type="ECO:0000259" key="3">
    <source>
        <dbReference type="Pfam" id="PF01425"/>
    </source>
</evidence>
<dbReference type="Pfam" id="PF01425">
    <property type="entry name" value="Amidase"/>
    <property type="match status" value="1"/>
</dbReference>
<organism evidence="4 5">
    <name type="scientific">Actinomadura physcomitrii</name>
    <dbReference type="NCBI Taxonomy" id="2650748"/>
    <lineage>
        <taxon>Bacteria</taxon>
        <taxon>Bacillati</taxon>
        <taxon>Actinomycetota</taxon>
        <taxon>Actinomycetes</taxon>
        <taxon>Streptosporangiales</taxon>
        <taxon>Thermomonosporaceae</taxon>
        <taxon>Actinomadura</taxon>
    </lineage>
</organism>
<comment type="caution">
    <text evidence="4">The sequence shown here is derived from an EMBL/GenBank/DDBJ whole genome shotgun (WGS) entry which is preliminary data.</text>
</comment>
<accession>A0A6I4MMW4</accession>
<comment type="similarity">
    <text evidence="1">Belongs to the amidase family.</text>
</comment>
<sequence length="126" mass="12622">MVLVGHTDTHEFAAGSTTDQCGNPWDPTRTAGGSAAAVAAGMVPAALGTDTAGSLRIPAALCGVSTLKPSAGMVSNAGTIPLAPSLDQVGRSRGRWPTGPCCSPRSPAGNRQGSRPPRRLAAARHP</sequence>
<feature type="domain" description="Amidase" evidence="3">
    <location>
        <begin position="1"/>
        <end position="90"/>
    </location>
</feature>
<dbReference type="Gene3D" id="3.90.1300.10">
    <property type="entry name" value="Amidase signature (AS) domain"/>
    <property type="match status" value="1"/>
</dbReference>
<dbReference type="InterPro" id="IPR023631">
    <property type="entry name" value="Amidase_dom"/>
</dbReference>
<evidence type="ECO:0000256" key="1">
    <source>
        <dbReference type="ARBA" id="ARBA00009199"/>
    </source>
</evidence>